<dbReference type="PANTHER" id="PTHR43861:SF3">
    <property type="entry name" value="PUTATIVE (AFU_ORTHOLOGUE AFUA_2G14390)-RELATED"/>
    <property type="match status" value="1"/>
</dbReference>
<keyword evidence="3" id="KW-0489">Methyltransferase</keyword>
<evidence type="ECO:0000256" key="1">
    <source>
        <dbReference type="ARBA" id="ARBA00022679"/>
    </source>
</evidence>
<gene>
    <name evidence="3" type="ORF">E6C76_12060</name>
</gene>
<dbReference type="Pfam" id="PF13649">
    <property type="entry name" value="Methyltransf_25"/>
    <property type="match status" value="1"/>
</dbReference>
<feature type="domain" description="Methyltransferase" evidence="2">
    <location>
        <begin position="37"/>
        <end position="129"/>
    </location>
</feature>
<dbReference type="SUPFAM" id="SSF53335">
    <property type="entry name" value="S-adenosyl-L-methionine-dependent methyltransferases"/>
    <property type="match status" value="1"/>
</dbReference>
<organism evidence="3 4">
    <name type="scientific">Pseudothauera nasutitermitis</name>
    <dbReference type="NCBI Taxonomy" id="2565930"/>
    <lineage>
        <taxon>Bacteria</taxon>
        <taxon>Pseudomonadati</taxon>
        <taxon>Pseudomonadota</taxon>
        <taxon>Betaproteobacteria</taxon>
        <taxon>Rhodocyclales</taxon>
        <taxon>Zoogloeaceae</taxon>
        <taxon>Pseudothauera</taxon>
    </lineage>
</organism>
<keyword evidence="4" id="KW-1185">Reference proteome</keyword>
<proteinExistence type="predicted"/>
<name>A0A4S4AYL8_9RHOO</name>
<accession>A0A4S4AYL8</accession>
<dbReference type="AlphaFoldDB" id="A0A4S4AYL8"/>
<comment type="caution">
    <text evidence="3">The sequence shown here is derived from an EMBL/GenBank/DDBJ whole genome shotgun (WGS) entry which is preliminary data.</text>
</comment>
<dbReference type="Gene3D" id="3.40.50.150">
    <property type="entry name" value="Vaccinia Virus protein VP39"/>
    <property type="match status" value="1"/>
</dbReference>
<dbReference type="InterPro" id="IPR041698">
    <property type="entry name" value="Methyltransf_25"/>
</dbReference>
<dbReference type="EMBL" id="SSOC01000004">
    <property type="protein sequence ID" value="THF64776.1"/>
    <property type="molecule type" value="Genomic_DNA"/>
</dbReference>
<dbReference type="CDD" id="cd02440">
    <property type="entry name" value="AdoMet_MTases"/>
    <property type="match status" value="1"/>
</dbReference>
<dbReference type="Proteomes" id="UP000308430">
    <property type="component" value="Unassembled WGS sequence"/>
</dbReference>
<dbReference type="OrthoDB" id="9786503at2"/>
<keyword evidence="1 3" id="KW-0808">Transferase</keyword>
<evidence type="ECO:0000313" key="3">
    <source>
        <dbReference type="EMBL" id="THF64776.1"/>
    </source>
</evidence>
<protein>
    <submittedName>
        <fullName evidence="3">Class I SAM-dependent methyltransferase</fullName>
    </submittedName>
</protein>
<evidence type="ECO:0000259" key="2">
    <source>
        <dbReference type="Pfam" id="PF13649"/>
    </source>
</evidence>
<dbReference type="InterPro" id="IPR029063">
    <property type="entry name" value="SAM-dependent_MTases_sf"/>
</dbReference>
<dbReference type="PANTHER" id="PTHR43861">
    <property type="entry name" value="TRANS-ACONITATE 2-METHYLTRANSFERASE-RELATED"/>
    <property type="match status" value="1"/>
</dbReference>
<dbReference type="GO" id="GO:0008168">
    <property type="term" value="F:methyltransferase activity"/>
    <property type="evidence" value="ECO:0007669"/>
    <property type="project" value="UniProtKB-KW"/>
</dbReference>
<evidence type="ECO:0000313" key="4">
    <source>
        <dbReference type="Proteomes" id="UP000308430"/>
    </source>
</evidence>
<dbReference type="GO" id="GO:0032259">
    <property type="term" value="P:methylation"/>
    <property type="evidence" value="ECO:0007669"/>
    <property type="project" value="UniProtKB-KW"/>
</dbReference>
<dbReference type="RefSeq" id="WP_136348494.1">
    <property type="nucleotide sequence ID" value="NZ_SSOC01000004.1"/>
</dbReference>
<sequence length="205" mass="22402">MNDFWDHQFSQPGYRYGQQPNAFLAEQAHRLPAGSRVLVPGDGEGRNSVWLAGQGHRVTAIDQSRVGLDKAEALAAQRGVALRTRQADLALWAPEAGEWDAVVLTYVHLPPVLRATAHQRLWQGLRPGGWFLLEAFSPAQLGRPSGGPPDLAMLYSLAQLHEDLTPVGGAQAEQHVAWEGRVHLDEGPGHQGEAEVVRLLLRKAV</sequence>
<reference evidence="3 4" key="1">
    <citation type="submission" date="2019-04" db="EMBL/GenBank/DDBJ databases">
        <title>Azoarcus nasutitermitis sp. nov. isolated from termite nest.</title>
        <authorList>
            <person name="Lin S.-Y."/>
            <person name="Hameed A."/>
            <person name="Hsu Y.-H."/>
            <person name="Young C.-C."/>
        </authorList>
    </citation>
    <scope>NUCLEOTIDE SEQUENCE [LARGE SCALE GENOMIC DNA]</scope>
    <source>
        <strain evidence="3 4">CC-YHH838</strain>
    </source>
</reference>